<keyword evidence="2" id="KW-1185">Reference proteome</keyword>
<accession>A0ACA9P7A7</accession>
<name>A0ACA9P7A7_9GLOM</name>
<comment type="caution">
    <text evidence="1">The sequence shown here is derived from an EMBL/GenBank/DDBJ whole genome shotgun (WGS) entry which is preliminary data.</text>
</comment>
<dbReference type="EMBL" id="CAJVPU010023405">
    <property type="protein sequence ID" value="CAG8688270.1"/>
    <property type="molecule type" value="Genomic_DNA"/>
</dbReference>
<sequence length="115" mass="12629">MASEISYGAPERKLNIQASPGPSACTIEFVIIKRGHVAWGFEVDNSGNYIYGSDDGPSGGDGTPKKWNQSNGTRSDMMNWFKNQNYDYYNCENVPNSAVGAATNMIATVKTQPYY</sequence>
<organism evidence="1 2">
    <name type="scientific">Dentiscutata heterogama</name>
    <dbReference type="NCBI Taxonomy" id="1316150"/>
    <lineage>
        <taxon>Eukaryota</taxon>
        <taxon>Fungi</taxon>
        <taxon>Fungi incertae sedis</taxon>
        <taxon>Mucoromycota</taxon>
        <taxon>Glomeromycotina</taxon>
        <taxon>Glomeromycetes</taxon>
        <taxon>Diversisporales</taxon>
        <taxon>Gigasporaceae</taxon>
        <taxon>Dentiscutata</taxon>
    </lineage>
</organism>
<reference evidence="1" key="1">
    <citation type="submission" date="2021-06" db="EMBL/GenBank/DDBJ databases">
        <authorList>
            <person name="Kallberg Y."/>
            <person name="Tangrot J."/>
            <person name="Rosling A."/>
        </authorList>
    </citation>
    <scope>NUCLEOTIDE SEQUENCE</scope>
    <source>
        <strain evidence="1">IL203A</strain>
    </source>
</reference>
<evidence type="ECO:0000313" key="2">
    <source>
        <dbReference type="Proteomes" id="UP000789702"/>
    </source>
</evidence>
<feature type="non-terminal residue" evidence="1">
    <location>
        <position position="115"/>
    </location>
</feature>
<protein>
    <submittedName>
        <fullName evidence="1">16071_t:CDS:1</fullName>
    </submittedName>
</protein>
<evidence type="ECO:0000313" key="1">
    <source>
        <dbReference type="EMBL" id="CAG8688270.1"/>
    </source>
</evidence>
<proteinExistence type="predicted"/>
<gene>
    <name evidence="1" type="ORF">DHETER_LOCUS11120</name>
</gene>
<dbReference type="Proteomes" id="UP000789702">
    <property type="component" value="Unassembled WGS sequence"/>
</dbReference>